<reference evidence="2" key="1">
    <citation type="submission" date="2016-10" db="EMBL/GenBank/DDBJ databases">
        <title>Genome sequence of Streptomyces malaysiense MUSC 136.</title>
        <authorList>
            <person name="Lee L.-H."/>
            <person name="Ser H.-L."/>
        </authorList>
    </citation>
    <scope>NUCLEOTIDE SEQUENCE [LARGE SCALE GENOMIC DNA]</scope>
    <source>
        <strain evidence="2">MUSC 136</strain>
    </source>
</reference>
<feature type="transmembrane region" description="Helical" evidence="1">
    <location>
        <begin position="116"/>
        <end position="139"/>
    </location>
</feature>
<feature type="transmembrane region" description="Helical" evidence="1">
    <location>
        <begin position="264"/>
        <end position="285"/>
    </location>
</feature>
<evidence type="ECO:0000313" key="3">
    <source>
        <dbReference type="Proteomes" id="UP000034838"/>
    </source>
</evidence>
<accession>A0A1J4Q2N7</accession>
<dbReference type="Proteomes" id="UP000034838">
    <property type="component" value="Unassembled WGS sequence"/>
</dbReference>
<dbReference type="AlphaFoldDB" id="A0A1J4Q2N7"/>
<keyword evidence="1" id="KW-0812">Transmembrane</keyword>
<feature type="transmembrane region" description="Helical" evidence="1">
    <location>
        <begin position="23"/>
        <end position="46"/>
    </location>
</feature>
<protein>
    <submittedName>
        <fullName evidence="2">Uncharacterized protein</fullName>
    </submittedName>
</protein>
<proteinExistence type="predicted"/>
<comment type="caution">
    <text evidence="2">The sequence shown here is derived from an EMBL/GenBank/DDBJ whole genome shotgun (WGS) entry which is preliminary data.</text>
</comment>
<dbReference type="EMBL" id="LBDA02000026">
    <property type="protein sequence ID" value="OIK27257.1"/>
    <property type="molecule type" value="Genomic_DNA"/>
</dbReference>
<gene>
    <name evidence="2" type="ORF">VT52_012345</name>
</gene>
<sequence length="295" mass="30886">MTASHSRAPSRLRYVFLAEIRKLAAPVVLAAFAVAAVVALIASGLGYQRAVSTFQDNGLAAGMDSWPGAVVLALRHLGTLVGLLAAVGAGVGVAGGEFENGTWGLLLLRQPRIRRLLAVKFATAVAVVGVLAVVLVLLLRTEGLALGWHYRAHPARLATSASISPTWDPHTPSWGQAANTLGNVLLIVLVYVAGGMAAAVVLRGVVQGAAVALGVPIVFEPLVLIHPLVPYLPSTWIAGWLHLANRDQYQTYLWNSAPSHARSALDGCLLAALGLLCTVATFVAATRDRITHTSD</sequence>
<evidence type="ECO:0000313" key="2">
    <source>
        <dbReference type="EMBL" id="OIK27257.1"/>
    </source>
</evidence>
<keyword evidence="1" id="KW-1133">Transmembrane helix</keyword>
<keyword evidence="3" id="KW-1185">Reference proteome</keyword>
<keyword evidence="1" id="KW-0472">Membrane</keyword>
<name>A0A1J4Q2N7_9ACTN</name>
<organism evidence="2 3">
    <name type="scientific">Streptomyces malaysiense</name>
    <dbReference type="NCBI Taxonomy" id="1428626"/>
    <lineage>
        <taxon>Bacteria</taxon>
        <taxon>Bacillati</taxon>
        <taxon>Actinomycetota</taxon>
        <taxon>Actinomycetes</taxon>
        <taxon>Kitasatosporales</taxon>
        <taxon>Streptomycetaceae</taxon>
        <taxon>Streptomyces</taxon>
    </lineage>
</organism>
<feature type="transmembrane region" description="Helical" evidence="1">
    <location>
        <begin position="66"/>
        <end position="95"/>
    </location>
</feature>
<evidence type="ECO:0000256" key="1">
    <source>
        <dbReference type="SAM" id="Phobius"/>
    </source>
</evidence>
<feature type="transmembrane region" description="Helical" evidence="1">
    <location>
        <begin position="181"/>
        <end position="202"/>
    </location>
</feature>
<dbReference type="OrthoDB" id="4179422at2"/>
<feature type="transmembrane region" description="Helical" evidence="1">
    <location>
        <begin position="209"/>
        <end position="229"/>
    </location>
</feature>
<dbReference type="RefSeq" id="WP_046422379.1">
    <property type="nucleotide sequence ID" value="NZ_LBDA02000026.1"/>
</dbReference>